<dbReference type="GeneID" id="89929218"/>
<comment type="similarity">
    <text evidence="1 2">Belongs to the GST superfamily.</text>
</comment>
<proteinExistence type="inferred from homology"/>
<dbReference type="EMBL" id="JAVRRT010000012">
    <property type="protein sequence ID" value="KAK5167153.1"/>
    <property type="molecule type" value="Genomic_DNA"/>
</dbReference>
<gene>
    <name evidence="5" type="ORF">LTR77_007883</name>
</gene>
<comment type="caution">
    <text evidence="5">The sequence shown here is derived from an EMBL/GenBank/DDBJ whole genome shotgun (WGS) entry which is preliminary data.</text>
</comment>
<evidence type="ECO:0000313" key="5">
    <source>
        <dbReference type="EMBL" id="KAK5167153.1"/>
    </source>
</evidence>
<evidence type="ECO:0000256" key="2">
    <source>
        <dbReference type="RuleBase" id="RU003494"/>
    </source>
</evidence>
<dbReference type="AlphaFoldDB" id="A0AAV9P794"/>
<sequence length="225" mass="26028">MPDMKPITLWGHPFAPNPLKVAIILCELDIPHEIKIVAFEDVKQEPFLKLNPNGRMPAIEDPNTGIVLWESGAIIEYLIETYDTENKLSYADSPEKWAQSSWKHLQMSGQGPYYGQLVWFSNFHQEKLPSVISRYEKELDRVVSVLELQLTRTGKPYLVGDKCTYADLMFIPWHRAIPGQPTHDFFTKTWPEKYPVSYEWNQRLLARDGAKKALADGQKLMQRSH</sequence>
<evidence type="ECO:0000256" key="1">
    <source>
        <dbReference type="ARBA" id="ARBA00007409"/>
    </source>
</evidence>
<dbReference type="SUPFAM" id="SSF52833">
    <property type="entry name" value="Thioredoxin-like"/>
    <property type="match status" value="1"/>
</dbReference>
<keyword evidence="6" id="KW-1185">Reference proteome</keyword>
<evidence type="ECO:0000259" key="4">
    <source>
        <dbReference type="PROSITE" id="PS50405"/>
    </source>
</evidence>
<dbReference type="InterPro" id="IPR004046">
    <property type="entry name" value="GST_C"/>
</dbReference>
<accession>A0AAV9P794</accession>
<reference evidence="5 6" key="1">
    <citation type="submission" date="2023-08" db="EMBL/GenBank/DDBJ databases">
        <title>Black Yeasts Isolated from many extreme environments.</title>
        <authorList>
            <person name="Coleine C."/>
            <person name="Stajich J.E."/>
            <person name="Selbmann L."/>
        </authorList>
    </citation>
    <scope>NUCLEOTIDE SEQUENCE [LARGE SCALE GENOMIC DNA]</scope>
    <source>
        <strain evidence="5 6">CCFEE 5935</strain>
    </source>
</reference>
<dbReference type="Pfam" id="PF02798">
    <property type="entry name" value="GST_N"/>
    <property type="match status" value="1"/>
</dbReference>
<dbReference type="InterPro" id="IPR004045">
    <property type="entry name" value="Glutathione_S-Trfase_N"/>
</dbReference>
<evidence type="ECO:0000259" key="3">
    <source>
        <dbReference type="PROSITE" id="PS50404"/>
    </source>
</evidence>
<dbReference type="Proteomes" id="UP001337655">
    <property type="component" value="Unassembled WGS sequence"/>
</dbReference>
<dbReference type="Pfam" id="PF00043">
    <property type="entry name" value="GST_C"/>
    <property type="match status" value="1"/>
</dbReference>
<dbReference type="InterPro" id="IPR036282">
    <property type="entry name" value="Glutathione-S-Trfase_C_sf"/>
</dbReference>
<dbReference type="InterPro" id="IPR036249">
    <property type="entry name" value="Thioredoxin-like_sf"/>
</dbReference>
<feature type="domain" description="GST C-terminal" evidence="4">
    <location>
        <begin position="92"/>
        <end position="225"/>
    </location>
</feature>
<dbReference type="SUPFAM" id="SSF47616">
    <property type="entry name" value="GST C-terminal domain-like"/>
    <property type="match status" value="1"/>
</dbReference>
<dbReference type="PANTHER" id="PTHR44051">
    <property type="entry name" value="GLUTATHIONE S-TRANSFERASE-RELATED"/>
    <property type="match status" value="1"/>
</dbReference>
<evidence type="ECO:0000313" key="6">
    <source>
        <dbReference type="Proteomes" id="UP001337655"/>
    </source>
</evidence>
<dbReference type="InterPro" id="IPR010987">
    <property type="entry name" value="Glutathione-S-Trfase_C-like"/>
</dbReference>
<dbReference type="InterPro" id="IPR040079">
    <property type="entry name" value="Glutathione_S-Trfase"/>
</dbReference>
<dbReference type="Gene3D" id="3.40.30.10">
    <property type="entry name" value="Glutaredoxin"/>
    <property type="match status" value="1"/>
</dbReference>
<dbReference type="Gene3D" id="1.20.1050.10">
    <property type="match status" value="1"/>
</dbReference>
<organism evidence="5 6">
    <name type="scientific">Saxophila tyrrhenica</name>
    <dbReference type="NCBI Taxonomy" id="1690608"/>
    <lineage>
        <taxon>Eukaryota</taxon>
        <taxon>Fungi</taxon>
        <taxon>Dikarya</taxon>
        <taxon>Ascomycota</taxon>
        <taxon>Pezizomycotina</taxon>
        <taxon>Dothideomycetes</taxon>
        <taxon>Dothideomycetidae</taxon>
        <taxon>Mycosphaerellales</taxon>
        <taxon>Extremaceae</taxon>
        <taxon>Saxophila</taxon>
    </lineage>
</organism>
<dbReference type="PANTHER" id="PTHR44051:SF3">
    <property type="entry name" value="TRANSCRIPTIONAL REGULATOR URE2"/>
    <property type="match status" value="1"/>
</dbReference>
<protein>
    <recommendedName>
        <fullName evidence="7">Glutathione S-transferase</fullName>
    </recommendedName>
</protein>
<feature type="domain" description="GST N-terminal" evidence="3">
    <location>
        <begin position="5"/>
        <end position="86"/>
    </location>
</feature>
<name>A0AAV9P794_9PEZI</name>
<dbReference type="RefSeq" id="XP_064656961.1">
    <property type="nucleotide sequence ID" value="XM_064805119.1"/>
</dbReference>
<dbReference type="SFLD" id="SFLDS00019">
    <property type="entry name" value="Glutathione_Transferase_(cytos"/>
    <property type="match status" value="1"/>
</dbReference>
<dbReference type="PROSITE" id="PS50405">
    <property type="entry name" value="GST_CTER"/>
    <property type="match status" value="1"/>
</dbReference>
<evidence type="ECO:0008006" key="7">
    <source>
        <dbReference type="Google" id="ProtNLM"/>
    </source>
</evidence>
<dbReference type="CDD" id="cd03048">
    <property type="entry name" value="GST_N_Ure2p_like"/>
    <property type="match status" value="1"/>
</dbReference>
<dbReference type="SFLD" id="SFLDG00358">
    <property type="entry name" value="Main_(cytGST)"/>
    <property type="match status" value="1"/>
</dbReference>
<dbReference type="PROSITE" id="PS50404">
    <property type="entry name" value="GST_NTER"/>
    <property type="match status" value="1"/>
</dbReference>